<name>A0A1R3X341_9RHOB</name>
<sequence>MKLSTREDIEAPIAYVYGRVSDFAGFERRALRQGIQVKRRSDTAPEVGTIWDIAFDFRGRARKVQAELTTLEVDQAIVVESQSDGLIAYTEIELIALSATRTRLIASFDLKAKTLTARLLLQSLKLAKTKLTKRFKARVLDYAETVEDDYRRGQ</sequence>
<dbReference type="STRING" id="287098.SAMN05421665_1896"/>
<proteinExistence type="predicted"/>
<dbReference type="RefSeq" id="WP_076659322.1">
    <property type="nucleotide sequence ID" value="NZ_FTPR01000001.1"/>
</dbReference>
<dbReference type="Proteomes" id="UP000186997">
    <property type="component" value="Unassembled WGS sequence"/>
</dbReference>
<dbReference type="EMBL" id="FTPR01000001">
    <property type="protein sequence ID" value="SIT84650.1"/>
    <property type="molecule type" value="Genomic_DNA"/>
</dbReference>
<reference evidence="2" key="1">
    <citation type="submission" date="2017-01" db="EMBL/GenBank/DDBJ databases">
        <authorList>
            <person name="Varghese N."/>
            <person name="Submissions S."/>
        </authorList>
    </citation>
    <scope>NUCLEOTIDE SEQUENCE [LARGE SCALE GENOMIC DNA]</scope>
    <source>
        <strain evidence="2">DSM 29591</strain>
    </source>
</reference>
<dbReference type="CDD" id="cd07812">
    <property type="entry name" value="SRPBCC"/>
    <property type="match status" value="1"/>
</dbReference>
<protein>
    <recommendedName>
        <fullName evidence="3">Polyketide cyclase / dehydrase and lipid transport</fullName>
    </recommendedName>
</protein>
<dbReference type="InterPro" id="IPR023393">
    <property type="entry name" value="START-like_dom_sf"/>
</dbReference>
<keyword evidence="2" id="KW-1185">Reference proteome</keyword>
<evidence type="ECO:0000313" key="1">
    <source>
        <dbReference type="EMBL" id="SIT84650.1"/>
    </source>
</evidence>
<dbReference type="SUPFAM" id="SSF55961">
    <property type="entry name" value="Bet v1-like"/>
    <property type="match status" value="1"/>
</dbReference>
<evidence type="ECO:0000313" key="2">
    <source>
        <dbReference type="Proteomes" id="UP000186997"/>
    </source>
</evidence>
<accession>A0A1R3X341</accession>
<dbReference type="AlphaFoldDB" id="A0A1R3X341"/>
<dbReference type="OrthoDB" id="7860307at2"/>
<gene>
    <name evidence="1" type="ORF">SAMN05421665_1896</name>
</gene>
<organism evidence="1 2">
    <name type="scientific">Yoonia rosea</name>
    <dbReference type="NCBI Taxonomy" id="287098"/>
    <lineage>
        <taxon>Bacteria</taxon>
        <taxon>Pseudomonadati</taxon>
        <taxon>Pseudomonadota</taxon>
        <taxon>Alphaproteobacteria</taxon>
        <taxon>Rhodobacterales</taxon>
        <taxon>Paracoccaceae</taxon>
        <taxon>Yoonia</taxon>
    </lineage>
</organism>
<evidence type="ECO:0008006" key="3">
    <source>
        <dbReference type="Google" id="ProtNLM"/>
    </source>
</evidence>
<dbReference type="Gene3D" id="3.30.530.20">
    <property type="match status" value="1"/>
</dbReference>